<protein>
    <submittedName>
        <fullName evidence="10">Acyl-CoA dehydrogenase</fullName>
    </submittedName>
</protein>
<dbReference type="GO" id="GO:0003995">
    <property type="term" value="F:acyl-CoA dehydrogenase activity"/>
    <property type="evidence" value="ECO:0007669"/>
    <property type="project" value="InterPro"/>
</dbReference>
<dbReference type="EMBL" id="FOEE01000009">
    <property type="protein sequence ID" value="SEP05005.1"/>
    <property type="molecule type" value="Genomic_DNA"/>
</dbReference>
<dbReference type="InterPro" id="IPR006091">
    <property type="entry name" value="Acyl-CoA_Oxase/DH_mid-dom"/>
</dbReference>
<dbReference type="FunFam" id="1.10.540.10:FF:000002">
    <property type="entry name" value="Acyl-CoA dehydrogenase FadE19"/>
    <property type="match status" value="1"/>
</dbReference>
<reference evidence="11" key="1">
    <citation type="submission" date="2016-10" db="EMBL/GenBank/DDBJ databases">
        <authorList>
            <person name="Varghese N."/>
            <person name="Submissions S."/>
        </authorList>
    </citation>
    <scope>NUCLEOTIDE SEQUENCE [LARGE SCALE GENOMIC DNA]</scope>
    <source>
        <strain evidence="11">DSM 45413</strain>
    </source>
</reference>
<organism evidence="10 11">
    <name type="scientific">Trujillonella endophytica</name>
    <dbReference type="NCBI Taxonomy" id="673521"/>
    <lineage>
        <taxon>Bacteria</taxon>
        <taxon>Bacillati</taxon>
        <taxon>Actinomycetota</taxon>
        <taxon>Actinomycetes</taxon>
        <taxon>Geodermatophilales</taxon>
        <taxon>Geodermatophilaceae</taxon>
        <taxon>Trujillonella</taxon>
    </lineage>
</organism>
<sequence length="386" mass="41405">MDFSLDPEIVALKKMVRDFADKEIAPHAAGWSERGEFPVAVFRKLGDLGLMGMLLPEEWGGMDAGMVAYVAVMEEIGRADQSVAAAWNAHSTIASLPLALFGTEQQKENWLRPLAAGEKIAAFGLTEPDAGSDAAGISTRAKRVDGGWVLDGAKIFISNAGTPMTLGVTVLAQTGVGPEGRKQFGAFFVPTGTPGYGMGAPLRKLGWHALDTRELTFTDCFVSDDHLVGDPVNGLSQFLTALDPGRVSVAALGLSLAQAALELAVRYAGQRKQFGKHIGSFQAIQHKIADMATEVEAARWMVYRAAWLADQKLPNRKEAAMAKLYASEVANRVASASVQIHGGYGWMLESPISRFYSDAKILEIGEGTSEIQRNVISRLVIAEAGR</sequence>
<dbReference type="InterPro" id="IPR006089">
    <property type="entry name" value="Acyl-CoA_DH_CS"/>
</dbReference>
<dbReference type="InterPro" id="IPR009100">
    <property type="entry name" value="AcylCoA_DH/oxidase_NM_dom_sf"/>
</dbReference>
<keyword evidence="4 6" id="KW-0274">FAD</keyword>
<dbReference type="FunFam" id="1.20.140.10:FF:000001">
    <property type="entry name" value="Acyl-CoA dehydrogenase"/>
    <property type="match status" value="1"/>
</dbReference>
<evidence type="ECO:0000259" key="9">
    <source>
        <dbReference type="Pfam" id="PF02771"/>
    </source>
</evidence>
<gene>
    <name evidence="10" type="ORF">SAMN05660991_02984</name>
</gene>
<dbReference type="GO" id="GO:0050660">
    <property type="term" value="F:flavin adenine dinucleotide binding"/>
    <property type="evidence" value="ECO:0007669"/>
    <property type="project" value="InterPro"/>
</dbReference>
<feature type="domain" description="Acyl-CoA dehydrogenase/oxidase C-terminal" evidence="7">
    <location>
        <begin position="233"/>
        <end position="378"/>
    </location>
</feature>
<dbReference type="Gene3D" id="2.40.110.10">
    <property type="entry name" value="Butyryl-CoA Dehydrogenase, subunit A, domain 2"/>
    <property type="match status" value="1"/>
</dbReference>
<evidence type="ECO:0000256" key="2">
    <source>
        <dbReference type="ARBA" id="ARBA00009347"/>
    </source>
</evidence>
<dbReference type="Gene3D" id="1.10.540.10">
    <property type="entry name" value="Acyl-CoA dehydrogenase/oxidase, N-terminal domain"/>
    <property type="match status" value="1"/>
</dbReference>
<keyword evidence="3 6" id="KW-0285">Flavoprotein</keyword>
<keyword evidence="5 6" id="KW-0560">Oxidoreductase</keyword>
<dbReference type="PANTHER" id="PTHR43884:SF12">
    <property type="entry name" value="ISOVALERYL-COA DEHYDROGENASE, MITOCHONDRIAL-RELATED"/>
    <property type="match status" value="1"/>
</dbReference>
<name>A0A1H8UP59_9ACTN</name>
<evidence type="ECO:0000256" key="1">
    <source>
        <dbReference type="ARBA" id="ARBA00001974"/>
    </source>
</evidence>
<dbReference type="Gene3D" id="1.20.140.10">
    <property type="entry name" value="Butyryl-CoA Dehydrogenase, subunit A, domain 3"/>
    <property type="match status" value="1"/>
</dbReference>
<dbReference type="Pfam" id="PF00441">
    <property type="entry name" value="Acyl-CoA_dh_1"/>
    <property type="match status" value="1"/>
</dbReference>
<evidence type="ECO:0000256" key="6">
    <source>
        <dbReference type="RuleBase" id="RU362125"/>
    </source>
</evidence>
<dbReference type="SUPFAM" id="SSF47203">
    <property type="entry name" value="Acyl-CoA dehydrogenase C-terminal domain-like"/>
    <property type="match status" value="1"/>
</dbReference>
<evidence type="ECO:0000313" key="10">
    <source>
        <dbReference type="EMBL" id="SEP05005.1"/>
    </source>
</evidence>
<evidence type="ECO:0000259" key="8">
    <source>
        <dbReference type="Pfam" id="PF02770"/>
    </source>
</evidence>
<dbReference type="AlphaFoldDB" id="A0A1H8UP59"/>
<dbReference type="PIRSF" id="PIRSF016578">
    <property type="entry name" value="HsaA"/>
    <property type="match status" value="1"/>
</dbReference>
<comment type="cofactor">
    <cofactor evidence="1 6">
        <name>FAD</name>
        <dbReference type="ChEBI" id="CHEBI:57692"/>
    </cofactor>
</comment>
<evidence type="ECO:0000256" key="4">
    <source>
        <dbReference type="ARBA" id="ARBA00022827"/>
    </source>
</evidence>
<dbReference type="Proteomes" id="UP000198960">
    <property type="component" value="Unassembled WGS sequence"/>
</dbReference>
<evidence type="ECO:0000256" key="5">
    <source>
        <dbReference type="ARBA" id="ARBA00023002"/>
    </source>
</evidence>
<feature type="domain" description="Acyl-CoA oxidase/dehydrogenase middle" evidence="8">
    <location>
        <begin position="122"/>
        <end position="220"/>
    </location>
</feature>
<dbReference type="STRING" id="673521.SAMN05660991_02984"/>
<dbReference type="SUPFAM" id="SSF56645">
    <property type="entry name" value="Acyl-CoA dehydrogenase NM domain-like"/>
    <property type="match status" value="1"/>
</dbReference>
<evidence type="ECO:0000259" key="7">
    <source>
        <dbReference type="Pfam" id="PF00441"/>
    </source>
</evidence>
<feature type="domain" description="Acyl-CoA dehydrogenase/oxidase N-terminal" evidence="9">
    <location>
        <begin position="8"/>
        <end position="118"/>
    </location>
</feature>
<dbReference type="InterPro" id="IPR013786">
    <property type="entry name" value="AcylCoA_DH/ox_N"/>
</dbReference>
<proteinExistence type="inferred from homology"/>
<dbReference type="Pfam" id="PF02770">
    <property type="entry name" value="Acyl-CoA_dh_M"/>
    <property type="match status" value="1"/>
</dbReference>
<dbReference type="InterPro" id="IPR037069">
    <property type="entry name" value="AcylCoA_DH/ox_N_sf"/>
</dbReference>
<dbReference type="InterPro" id="IPR009075">
    <property type="entry name" value="AcylCo_DH/oxidase_C"/>
</dbReference>
<dbReference type="PANTHER" id="PTHR43884">
    <property type="entry name" value="ACYL-COA DEHYDROGENASE"/>
    <property type="match status" value="1"/>
</dbReference>
<dbReference type="InterPro" id="IPR036250">
    <property type="entry name" value="AcylCo_DH-like_C"/>
</dbReference>
<dbReference type="Pfam" id="PF02771">
    <property type="entry name" value="Acyl-CoA_dh_N"/>
    <property type="match status" value="1"/>
</dbReference>
<evidence type="ECO:0000256" key="3">
    <source>
        <dbReference type="ARBA" id="ARBA00022630"/>
    </source>
</evidence>
<keyword evidence="11" id="KW-1185">Reference proteome</keyword>
<comment type="similarity">
    <text evidence="2 6">Belongs to the acyl-CoA dehydrogenase family.</text>
</comment>
<dbReference type="OrthoDB" id="2769798at2"/>
<evidence type="ECO:0000313" key="11">
    <source>
        <dbReference type="Proteomes" id="UP000198960"/>
    </source>
</evidence>
<dbReference type="PROSITE" id="PS00072">
    <property type="entry name" value="ACYL_COA_DH_1"/>
    <property type="match status" value="1"/>
</dbReference>
<dbReference type="InterPro" id="IPR046373">
    <property type="entry name" value="Acyl-CoA_Oxase/DH_mid-dom_sf"/>
</dbReference>
<accession>A0A1H8UP59</accession>
<dbReference type="RefSeq" id="WP_091944890.1">
    <property type="nucleotide sequence ID" value="NZ_FOEE01000009.1"/>
</dbReference>